<evidence type="ECO:0000313" key="3">
    <source>
        <dbReference type="Proteomes" id="UP000318081"/>
    </source>
</evidence>
<protein>
    <submittedName>
        <fullName evidence="2">Uncharacterized protein</fullName>
    </submittedName>
</protein>
<organism evidence="2 3">
    <name type="scientific">Stieleria magnilauensis</name>
    <dbReference type="NCBI Taxonomy" id="2527963"/>
    <lineage>
        <taxon>Bacteria</taxon>
        <taxon>Pseudomonadati</taxon>
        <taxon>Planctomycetota</taxon>
        <taxon>Planctomycetia</taxon>
        <taxon>Pirellulales</taxon>
        <taxon>Pirellulaceae</taxon>
        <taxon>Stieleria</taxon>
    </lineage>
</organism>
<keyword evidence="3" id="KW-1185">Reference proteome</keyword>
<feature type="compositionally biased region" description="Polar residues" evidence="1">
    <location>
        <begin position="168"/>
        <end position="184"/>
    </location>
</feature>
<evidence type="ECO:0000256" key="1">
    <source>
        <dbReference type="SAM" id="MobiDB-lite"/>
    </source>
</evidence>
<accession>A0ABX5XH07</accession>
<gene>
    <name evidence="2" type="ORF">TBK1r_01830</name>
</gene>
<dbReference type="EMBL" id="CP036432">
    <property type="protein sequence ID" value="QDV81268.1"/>
    <property type="molecule type" value="Genomic_DNA"/>
</dbReference>
<proteinExistence type="predicted"/>
<reference evidence="2 3" key="1">
    <citation type="submission" date="2019-02" db="EMBL/GenBank/DDBJ databases">
        <title>Deep-cultivation of Planctomycetes and their phenomic and genomic characterization uncovers novel biology.</title>
        <authorList>
            <person name="Wiegand S."/>
            <person name="Jogler M."/>
            <person name="Boedeker C."/>
            <person name="Pinto D."/>
            <person name="Vollmers J."/>
            <person name="Rivas-Marin E."/>
            <person name="Kohn T."/>
            <person name="Peeters S.H."/>
            <person name="Heuer A."/>
            <person name="Rast P."/>
            <person name="Oberbeckmann S."/>
            <person name="Bunk B."/>
            <person name="Jeske O."/>
            <person name="Meyerdierks A."/>
            <person name="Storesund J.E."/>
            <person name="Kallscheuer N."/>
            <person name="Luecker S."/>
            <person name="Lage O.M."/>
            <person name="Pohl T."/>
            <person name="Merkel B.J."/>
            <person name="Hornburger P."/>
            <person name="Mueller R.-W."/>
            <person name="Bruemmer F."/>
            <person name="Labrenz M."/>
            <person name="Spormann A.M."/>
            <person name="Op den Camp H."/>
            <person name="Overmann J."/>
            <person name="Amann R."/>
            <person name="Jetten M.S.M."/>
            <person name="Mascher T."/>
            <person name="Medema M.H."/>
            <person name="Devos D.P."/>
            <person name="Kaster A.-K."/>
            <person name="Ovreas L."/>
            <person name="Rohde M."/>
            <person name="Galperin M.Y."/>
            <person name="Jogler C."/>
        </authorList>
    </citation>
    <scope>NUCLEOTIDE SEQUENCE [LARGE SCALE GENOMIC DNA]</scope>
    <source>
        <strain evidence="2 3">TBK1r</strain>
    </source>
</reference>
<dbReference type="Proteomes" id="UP000318081">
    <property type="component" value="Chromosome"/>
</dbReference>
<name>A0ABX5XH07_9BACT</name>
<feature type="region of interest" description="Disordered" evidence="1">
    <location>
        <begin position="168"/>
        <end position="221"/>
    </location>
</feature>
<sequence length="221" mass="25443">MEDLPGARDSLTSLADHFLWTLQVYIQVILFAKIRVIRTQFRHTFLDIIDCFAFAICMRIAVERVCVLDLIITRSSNSRSIPRPPSIVVLKIGVVSCLTKPHPRPNRLLHARKLAIRILWKIKTTFRLLRVVPTRLPVCIYTTEGPTYGHAHKQTHSPHRYLPCFSASNPNPSTHISERTTVSRKPSDRRLNIRMPRLAPRSYSPESKHSRFADLSEQMSE</sequence>
<evidence type="ECO:0000313" key="2">
    <source>
        <dbReference type="EMBL" id="QDV81268.1"/>
    </source>
</evidence>